<name>A0A9P1DCM6_9DINO</name>
<dbReference type="Proteomes" id="UP001152797">
    <property type="component" value="Unassembled WGS sequence"/>
</dbReference>
<organism evidence="2">
    <name type="scientific">Cladocopium goreaui</name>
    <dbReference type="NCBI Taxonomy" id="2562237"/>
    <lineage>
        <taxon>Eukaryota</taxon>
        <taxon>Sar</taxon>
        <taxon>Alveolata</taxon>
        <taxon>Dinophyceae</taxon>
        <taxon>Suessiales</taxon>
        <taxon>Symbiodiniaceae</taxon>
        <taxon>Cladocopium</taxon>
    </lineage>
</organism>
<dbReference type="EMBL" id="CAMXCT010003957">
    <property type="protein sequence ID" value="CAI4007050.1"/>
    <property type="molecule type" value="Genomic_DNA"/>
</dbReference>
<evidence type="ECO:0000313" key="2">
    <source>
        <dbReference type="EMBL" id="CAI4007050.1"/>
    </source>
</evidence>
<dbReference type="EMBL" id="CAMXCT020003957">
    <property type="protein sequence ID" value="CAL1160425.1"/>
    <property type="molecule type" value="Genomic_DNA"/>
</dbReference>
<proteinExistence type="predicted"/>
<keyword evidence="4" id="KW-1185">Reference proteome</keyword>
<accession>A0A9P1DCM6</accession>
<comment type="caution">
    <text evidence="2">The sequence shown here is derived from an EMBL/GenBank/DDBJ whole genome shotgun (WGS) entry which is preliminary data.</text>
</comment>
<feature type="non-terminal residue" evidence="2">
    <location>
        <position position="855"/>
    </location>
</feature>
<dbReference type="InterPro" id="IPR049625">
    <property type="entry name" value="Glyco_transf_61_cat"/>
</dbReference>
<evidence type="ECO:0000259" key="1">
    <source>
        <dbReference type="Pfam" id="PF04577"/>
    </source>
</evidence>
<gene>
    <name evidence="2" type="ORF">C1SCF055_LOCUS32633</name>
</gene>
<protein>
    <recommendedName>
        <fullName evidence="1">Glycosyltransferase 61 catalytic domain-containing protein</fullName>
    </recommendedName>
</protein>
<reference evidence="2" key="1">
    <citation type="submission" date="2022-10" db="EMBL/GenBank/DDBJ databases">
        <authorList>
            <person name="Chen Y."/>
            <person name="Dougan E. K."/>
            <person name="Chan C."/>
            <person name="Rhodes N."/>
            <person name="Thang M."/>
        </authorList>
    </citation>
    <scope>NUCLEOTIDE SEQUENCE</scope>
</reference>
<dbReference type="EMBL" id="CAMXCT030003957">
    <property type="protein sequence ID" value="CAL4794362.1"/>
    <property type="molecule type" value="Genomic_DNA"/>
</dbReference>
<evidence type="ECO:0000313" key="3">
    <source>
        <dbReference type="EMBL" id="CAL1160425.1"/>
    </source>
</evidence>
<reference evidence="3" key="2">
    <citation type="submission" date="2024-04" db="EMBL/GenBank/DDBJ databases">
        <authorList>
            <person name="Chen Y."/>
            <person name="Shah S."/>
            <person name="Dougan E. K."/>
            <person name="Thang M."/>
            <person name="Chan C."/>
        </authorList>
    </citation>
    <scope>NUCLEOTIDE SEQUENCE [LARGE SCALE GENOMIC DNA]</scope>
</reference>
<dbReference type="Pfam" id="PF04577">
    <property type="entry name" value="Glyco_transf_61"/>
    <property type="match status" value="1"/>
</dbReference>
<sequence length="855" mass="95987">MALSLVKVLYSGGILERRNVKEAMHAAIETVWPSNKVISSTSSEASPCFVRTGHVCSHGEGIGGLFRRMEWVIAIATRYHCAYVCHEADWPTGGHGTGNVGHLFGCSSNVTGDPSRVVAATAIKGLTTARVQLKYDGSPHYVLRYKYGQPLLRSSAWYVDPPQAQVWELNPPCREIFTVTHETTWRWIQQQFHFVRTAMGRSATAWGDDDDDDADDADSRARRPGRRRRLRIALQLRRGDRPAACPLYLYLNALRDLSIALPWISVETTKILLIGQVNVTSEEFTCLKRLEAEILVVKNPKADVAPVALQSDLDHISSSDVLILGGGGSFTWLAATLQWRGIILHSQTKDSALDGLPHAYALDDTGRFPCNSSYNFSDYFAARPLDRSSGGSKFREQVELAMQDYMRWYEEAKPCEGPRGRDGFGIGRRCKPPVFSPACETTTASPSPSTVPTVPSPAAAVPNRATVPPSRWVNVTAALYPLDSRYVASSKACPAACLGKPGKDCEKRYCCKAKGSADTFETLSYEHVAFLRIRCQGNINHDFHQSFWPFFWWTAVYNNSDFAILVDRMAKHPNTSCPAAYWLDDLFWALSKANGWKVHNFSSTKEYCITGELHILEGLRNCCDYRLKPSALLRFAAPHFTFAVLGQLDQEYHRKALIYSRGLSSSWRRIRRPEDLRPLLRKDLDVEILADLPSTLVAQARLFASNGLVLAPNGGWAPNVIFMPLDSCLIELHLYQLDSWVQRYLLYSTIGEVLLIVGDYRDPEKKKIVRPKRIGGDDDFLVRGAKNNLYEDIYNEMALHQKEEWITRELAKHTERKDLPSVDEFLEGRATAEGTRFFELEDDEADASLSESQAK</sequence>
<dbReference type="AlphaFoldDB" id="A0A9P1DCM6"/>
<feature type="domain" description="Glycosyltransferase 61 catalytic" evidence="1">
    <location>
        <begin position="646"/>
        <end position="729"/>
    </location>
</feature>
<dbReference type="OrthoDB" id="409963at2759"/>
<dbReference type="GO" id="GO:0016757">
    <property type="term" value="F:glycosyltransferase activity"/>
    <property type="evidence" value="ECO:0007669"/>
    <property type="project" value="InterPro"/>
</dbReference>
<evidence type="ECO:0000313" key="4">
    <source>
        <dbReference type="Proteomes" id="UP001152797"/>
    </source>
</evidence>